<sequence length="1192" mass="136504">MSQLKLPKALDEDIKLISDLEYVEIKKWDDSLYENDVPFDDDSHGIEFEDSSQESEDLCHKFEVSIHIKECVYAISKNSECVITLRIELREDLNHPLVEVSRITNSSIQMRTKCEYYFNHVAFSRSSNTGFSMYKLIIDFYNFLHMDSRGGEFQQISEGSSIFEDVAGASISMGSDFKGSKTLFQYFSNNTYNDHLKKVINYNGLYRNTTRYNSMAINRKDKIYTHLTTHSRYFREFKEEAILGSGSFGCVTKVLRNGINYAVKQIPIYENYESILHEEAAVLASLHHPNIVRYYDAWLEQSPDYLIDKFNVQAVDVAAEGHERMAGLQTPITLNYDDTCEANESNTGNNSVADSEVDNKVDQVYNREKDNRVVKFYNKHYRRKKENLPKKCLFILMEYCGEESLLETINTHTLHETPQKVIELFRQVLEALSYIHEKGIIHRDIKPSNIFLKFENEFLVKLGDFGLTAKLQQSKGDGGVKSENGLVGTLHYMAPEQLECDSYDEKVDIFSAGVVLFEMLSKPFHTFMERCEVLSSFSTPDKQWPEGFRERVDHRLFKLLEAMLNVNPKKRPSASEILQNEVFSLNRLNLQSLYDVVTRYPQSMESVQLLNTIFSRKQQYKKLSDCYNILTGSNVVDYVNSELRMIYDKEFRSRNVLRLQLPLLMNMPLVKGGTEEMYVGGVENAEKGDNVVREKMESKEMVRDRLRDGSKEIEGMRDGVVDRNRILLNDGRCCYLRYSVLYSMAECMPTDLSIIMRRHAYVPVYSVSPVGAGGLASSGGASTLGFGSTTRVEGRSEGKADCRSDGRGEARIFYYYLGYDILVDYLVLLSENQEYEMDLDAFFTYELLSVCSRPLKRFMSCTLILEWSHHELITKIMSFLKVPEGEAVRVATMLISESVVKGKVPGLSDELGSLLSSLHPYLHKFKGKIAEFKRGLESLLNVSLEGEVLSYLKDLNYFERFLSDFDGAYYFRPIYTAITGNNVGVSSSVGSDYGVYGSGSSAHSYGSNVTPGNIFEKYAFKMSLEVGKRNFGEFVYGGCYNRIIESIVTKRNAFGFEMNLQPIYEYFTQNTAQNPNLNPSMRFNFNYAPDVIIYTPQVNLMVTATSLENRFWKLGLKCYKKLSGSVNTKKIARTKKLGLFSLQKLKYLITIKRTTEAHEVQYVLVDIDLENKETFGGEDNLVEYVLHNINPN</sequence>
<dbReference type="EMBL" id="CP056068">
    <property type="protein sequence ID" value="UKJ90577.1"/>
    <property type="molecule type" value="Genomic_DNA"/>
</dbReference>
<evidence type="ECO:0000256" key="1">
    <source>
        <dbReference type="ARBA" id="ARBA00022679"/>
    </source>
</evidence>
<dbReference type="InterPro" id="IPR011009">
    <property type="entry name" value="Kinase-like_dom_sf"/>
</dbReference>
<dbReference type="AlphaFoldDB" id="A0A976MAZ9"/>
<feature type="binding site" evidence="7">
    <location>
        <position position="264"/>
    </location>
    <ligand>
        <name>ATP</name>
        <dbReference type="ChEBI" id="CHEBI:30616"/>
    </ligand>
</feature>
<evidence type="ECO:0000256" key="6">
    <source>
        <dbReference type="ARBA" id="ARBA00037982"/>
    </source>
</evidence>
<dbReference type="OrthoDB" id="341578at2759"/>
<protein>
    <submittedName>
        <fullName evidence="9">Serine/threonine protein kinase</fullName>
        <ecNumber evidence="9">2.7.11.1</ecNumber>
    </submittedName>
</protein>
<evidence type="ECO:0000259" key="8">
    <source>
        <dbReference type="PROSITE" id="PS50011"/>
    </source>
</evidence>
<accession>A0A976MAZ9</accession>
<gene>
    <name evidence="9" type="ORF">MACJ_001511</name>
</gene>
<dbReference type="InterPro" id="IPR017441">
    <property type="entry name" value="Protein_kinase_ATP_BS"/>
</dbReference>
<reference evidence="9" key="1">
    <citation type="submission" date="2022-07" db="EMBL/GenBank/DDBJ databases">
        <title>Evaluation of T. orientalis genome assembly methods using nanopore sequencing and analysis of variation between genomes.</title>
        <authorList>
            <person name="Yam J."/>
            <person name="Micallef M.L."/>
            <person name="Liu M."/>
            <person name="Djordjevic S.P."/>
            <person name="Bogema D.R."/>
            <person name="Jenkins C."/>
        </authorList>
    </citation>
    <scope>NUCLEOTIDE SEQUENCE</scope>
    <source>
        <strain evidence="9">Fish Creek</strain>
    </source>
</reference>
<feature type="domain" description="Protein kinase" evidence="8">
    <location>
        <begin position="237"/>
        <end position="583"/>
    </location>
</feature>
<evidence type="ECO:0000313" key="10">
    <source>
        <dbReference type="Proteomes" id="UP000244803"/>
    </source>
</evidence>
<dbReference type="PROSITE" id="PS50011">
    <property type="entry name" value="PROTEIN_KINASE_DOM"/>
    <property type="match status" value="1"/>
</dbReference>
<evidence type="ECO:0000256" key="3">
    <source>
        <dbReference type="ARBA" id="ARBA00022777"/>
    </source>
</evidence>
<name>A0A976MAZ9_THEOR</name>
<comment type="similarity">
    <text evidence="6">Belongs to the protein kinase superfamily. Ser/Thr protein kinase family. GCN2 subfamily.</text>
</comment>
<proteinExistence type="inferred from homology"/>
<organism evidence="9 10">
    <name type="scientific">Theileria orientalis</name>
    <dbReference type="NCBI Taxonomy" id="68886"/>
    <lineage>
        <taxon>Eukaryota</taxon>
        <taxon>Sar</taxon>
        <taxon>Alveolata</taxon>
        <taxon>Apicomplexa</taxon>
        <taxon>Aconoidasida</taxon>
        <taxon>Piroplasmida</taxon>
        <taxon>Theileriidae</taxon>
        <taxon>Theileria</taxon>
    </lineage>
</organism>
<dbReference type="InterPro" id="IPR050339">
    <property type="entry name" value="CC_SR_Kinase"/>
</dbReference>
<keyword evidence="5" id="KW-0652">Protein synthesis inhibitor</keyword>
<dbReference type="Pfam" id="PF00069">
    <property type="entry name" value="Pkinase"/>
    <property type="match status" value="2"/>
</dbReference>
<dbReference type="InterPro" id="IPR008271">
    <property type="entry name" value="Ser/Thr_kinase_AS"/>
</dbReference>
<dbReference type="Gene3D" id="1.10.510.10">
    <property type="entry name" value="Transferase(Phosphotransferase) domain 1"/>
    <property type="match status" value="1"/>
</dbReference>
<dbReference type="GO" id="GO:0005737">
    <property type="term" value="C:cytoplasm"/>
    <property type="evidence" value="ECO:0007669"/>
    <property type="project" value="TreeGrafter"/>
</dbReference>
<dbReference type="PANTHER" id="PTHR11042:SF178">
    <property type="entry name" value="EUKARYOTIC TRANSLATION INITIATION FACTOR 2-ALPHA KINASE 1"/>
    <property type="match status" value="1"/>
</dbReference>
<dbReference type="Proteomes" id="UP000244803">
    <property type="component" value="Chromosome 2"/>
</dbReference>
<dbReference type="PANTHER" id="PTHR11042">
    <property type="entry name" value="EUKARYOTIC TRANSLATION INITIATION FACTOR 2-ALPHA KINASE EIF2-ALPHA KINASE -RELATED"/>
    <property type="match status" value="1"/>
</dbReference>
<dbReference type="GO" id="GO:0005634">
    <property type="term" value="C:nucleus"/>
    <property type="evidence" value="ECO:0007669"/>
    <property type="project" value="TreeGrafter"/>
</dbReference>
<evidence type="ECO:0000256" key="4">
    <source>
        <dbReference type="ARBA" id="ARBA00022840"/>
    </source>
</evidence>
<keyword evidence="9" id="KW-0723">Serine/threonine-protein kinase</keyword>
<dbReference type="SUPFAM" id="SSF56112">
    <property type="entry name" value="Protein kinase-like (PK-like)"/>
    <property type="match status" value="1"/>
</dbReference>
<dbReference type="SMART" id="SM00220">
    <property type="entry name" value="S_TKc"/>
    <property type="match status" value="1"/>
</dbReference>
<dbReference type="PROSITE" id="PS00108">
    <property type="entry name" value="PROTEIN_KINASE_ST"/>
    <property type="match status" value="1"/>
</dbReference>
<dbReference type="EC" id="2.7.11.1" evidence="9"/>
<dbReference type="PROSITE" id="PS00107">
    <property type="entry name" value="PROTEIN_KINASE_ATP"/>
    <property type="match status" value="1"/>
</dbReference>
<keyword evidence="3 9" id="KW-0418">Kinase</keyword>
<evidence type="ECO:0000313" key="9">
    <source>
        <dbReference type="EMBL" id="UKJ90577.1"/>
    </source>
</evidence>
<evidence type="ECO:0000256" key="7">
    <source>
        <dbReference type="PROSITE-ProRule" id="PRU10141"/>
    </source>
</evidence>
<keyword evidence="4 7" id="KW-0067">ATP-binding</keyword>
<evidence type="ECO:0000256" key="5">
    <source>
        <dbReference type="ARBA" id="ARBA00023193"/>
    </source>
</evidence>
<evidence type="ECO:0000256" key="2">
    <source>
        <dbReference type="ARBA" id="ARBA00022741"/>
    </source>
</evidence>
<dbReference type="Gene3D" id="3.30.200.20">
    <property type="entry name" value="Phosphorylase Kinase, domain 1"/>
    <property type="match status" value="1"/>
</dbReference>
<dbReference type="GO" id="GO:0005524">
    <property type="term" value="F:ATP binding"/>
    <property type="evidence" value="ECO:0007669"/>
    <property type="project" value="UniProtKB-UniRule"/>
</dbReference>
<dbReference type="InterPro" id="IPR000719">
    <property type="entry name" value="Prot_kinase_dom"/>
</dbReference>
<keyword evidence="2 7" id="KW-0547">Nucleotide-binding</keyword>
<dbReference type="GO" id="GO:0017148">
    <property type="term" value="P:negative regulation of translation"/>
    <property type="evidence" value="ECO:0007669"/>
    <property type="project" value="UniProtKB-KW"/>
</dbReference>
<keyword evidence="1 9" id="KW-0808">Transferase</keyword>
<dbReference type="GO" id="GO:0004674">
    <property type="term" value="F:protein serine/threonine kinase activity"/>
    <property type="evidence" value="ECO:0007669"/>
    <property type="project" value="UniProtKB-KW"/>
</dbReference>